<proteinExistence type="inferred from homology"/>
<evidence type="ECO:0000313" key="6">
    <source>
        <dbReference type="Proteomes" id="UP000217076"/>
    </source>
</evidence>
<evidence type="ECO:0000256" key="3">
    <source>
        <dbReference type="PIRSR" id="PIRSR620019-2"/>
    </source>
</evidence>
<dbReference type="PANTHER" id="PTHR43300:SF7">
    <property type="entry name" value="UDP-N-ACETYLBACILLOSAMINE N-ACETYLTRANSFERASE"/>
    <property type="match status" value="1"/>
</dbReference>
<keyword evidence="5" id="KW-0808">Transferase</keyword>
<evidence type="ECO:0000256" key="1">
    <source>
        <dbReference type="ARBA" id="ARBA00007274"/>
    </source>
</evidence>
<dbReference type="RefSeq" id="WP_092614827.1">
    <property type="nucleotide sequence ID" value="NZ_FNCV01000001.1"/>
</dbReference>
<dbReference type="InterPro" id="IPR011004">
    <property type="entry name" value="Trimer_LpxA-like_sf"/>
</dbReference>
<reference evidence="6" key="1">
    <citation type="submission" date="2016-10" db="EMBL/GenBank/DDBJ databases">
        <authorList>
            <person name="Varghese N."/>
            <person name="Submissions S."/>
        </authorList>
    </citation>
    <scope>NUCLEOTIDE SEQUENCE [LARGE SCALE GENOMIC DNA]</scope>
    <source>
        <strain evidence="6">930I</strain>
    </source>
</reference>
<dbReference type="GO" id="GO:0016740">
    <property type="term" value="F:transferase activity"/>
    <property type="evidence" value="ECO:0007669"/>
    <property type="project" value="UniProtKB-KW"/>
</dbReference>
<dbReference type="NCBIfam" id="TIGR03570">
    <property type="entry name" value="NeuD_NnaD"/>
    <property type="match status" value="1"/>
</dbReference>
<dbReference type="STRING" id="83401.SAMN05421742_101493"/>
<dbReference type="AlphaFoldDB" id="A0A1G7UZY7"/>
<organism evidence="5 6">
    <name type="scientific">Roseospirillum parvum</name>
    <dbReference type="NCBI Taxonomy" id="83401"/>
    <lineage>
        <taxon>Bacteria</taxon>
        <taxon>Pseudomonadati</taxon>
        <taxon>Pseudomonadota</taxon>
        <taxon>Alphaproteobacteria</taxon>
        <taxon>Rhodospirillales</taxon>
        <taxon>Rhodospirillaceae</taxon>
        <taxon>Roseospirillum</taxon>
    </lineage>
</organism>
<dbReference type="InterPro" id="IPR020019">
    <property type="entry name" value="AcTrfase_PglD-like"/>
</dbReference>
<dbReference type="Pfam" id="PF17836">
    <property type="entry name" value="PglD_N"/>
    <property type="match status" value="1"/>
</dbReference>
<dbReference type="Gene3D" id="2.160.10.10">
    <property type="entry name" value="Hexapeptide repeat proteins"/>
    <property type="match status" value="1"/>
</dbReference>
<gene>
    <name evidence="5" type="ORF">SAMN05421742_101493</name>
</gene>
<comment type="similarity">
    <text evidence="1">Belongs to the transferase hexapeptide repeat family.</text>
</comment>
<feature type="domain" description="PglD N-terminal" evidence="4">
    <location>
        <begin position="19"/>
        <end position="48"/>
    </location>
</feature>
<accession>A0A1G7UZY7</accession>
<dbReference type="OrthoDB" id="9815592at2"/>
<dbReference type="InterPro" id="IPR041561">
    <property type="entry name" value="PglD_N"/>
</dbReference>
<evidence type="ECO:0000313" key="5">
    <source>
        <dbReference type="EMBL" id="SDG53103.1"/>
    </source>
</evidence>
<sequence>MTQPAPDSPPTTPLDRPWLVLGAGGHGRVVADLLLALRASVLGFLDPGLAPGEPVGLGLVCLGDDGCLTDPRYAPGAVYVANGIGSLPGQAAPRRQAFARLAESGHLCPPLIHPMACLAHQVAVGDGAQVMAGAVLQTGARIGHGSIVNTGARVDHDCRIGAHVHLAPGVVLSGAVGVGEGAHLGTGCAVIQTITIGAGAVVAAGATVRRDLPPGTTFHPAKGTPEP</sequence>
<evidence type="ECO:0000256" key="2">
    <source>
        <dbReference type="PIRSR" id="PIRSR620019-1"/>
    </source>
</evidence>
<evidence type="ECO:0000259" key="4">
    <source>
        <dbReference type="Pfam" id="PF17836"/>
    </source>
</evidence>
<dbReference type="Proteomes" id="UP000217076">
    <property type="component" value="Unassembled WGS sequence"/>
</dbReference>
<feature type="binding site" evidence="3">
    <location>
        <position position="89"/>
    </location>
    <ligand>
        <name>substrate</name>
    </ligand>
</feature>
<name>A0A1G7UZY7_9PROT</name>
<feature type="binding site" evidence="3">
    <location>
        <position position="165"/>
    </location>
    <ligand>
        <name>acetyl-CoA</name>
        <dbReference type="ChEBI" id="CHEBI:57288"/>
    </ligand>
</feature>
<dbReference type="InterPro" id="IPR050179">
    <property type="entry name" value="Trans_hexapeptide_repeat"/>
</dbReference>
<dbReference type="PANTHER" id="PTHR43300">
    <property type="entry name" value="ACETYLTRANSFERASE"/>
    <property type="match status" value="1"/>
</dbReference>
<dbReference type="Gene3D" id="3.40.50.20">
    <property type="match status" value="1"/>
</dbReference>
<protein>
    <submittedName>
        <fullName evidence="5">UDP-perosamine 4-acetyltransferase</fullName>
    </submittedName>
</protein>
<feature type="active site" description="Proton acceptor" evidence="2">
    <location>
        <position position="156"/>
    </location>
</feature>
<dbReference type="SUPFAM" id="SSF51161">
    <property type="entry name" value="Trimeric LpxA-like enzymes"/>
    <property type="match status" value="1"/>
</dbReference>
<feature type="site" description="Increases basicity of active site His" evidence="2">
    <location>
        <position position="157"/>
    </location>
</feature>
<dbReference type="EMBL" id="FNCV01000001">
    <property type="protein sequence ID" value="SDG53103.1"/>
    <property type="molecule type" value="Genomic_DNA"/>
</dbReference>
<dbReference type="CDD" id="cd03360">
    <property type="entry name" value="LbH_AT_putative"/>
    <property type="match status" value="1"/>
</dbReference>
<keyword evidence="6" id="KW-1185">Reference proteome</keyword>